<feature type="region of interest" description="Disordered" evidence="5">
    <location>
        <begin position="972"/>
        <end position="991"/>
    </location>
</feature>
<keyword evidence="3" id="KW-0378">Hydrolase</keyword>
<keyword evidence="2" id="KW-0479">Metal-binding</keyword>
<keyword evidence="9" id="KW-1185">Reference proteome</keyword>
<dbReference type="Gene3D" id="3.40.720.10">
    <property type="entry name" value="Alkaline Phosphatase, subunit A"/>
    <property type="match status" value="1"/>
</dbReference>
<feature type="chain" id="PRO_5047121764" evidence="6">
    <location>
        <begin position="19"/>
        <end position="1169"/>
    </location>
</feature>
<dbReference type="Gene3D" id="2.60.120.200">
    <property type="match status" value="1"/>
</dbReference>
<evidence type="ECO:0000313" key="8">
    <source>
        <dbReference type="EMBL" id="BCX46903.1"/>
    </source>
</evidence>
<dbReference type="Gene3D" id="2.60.40.10">
    <property type="entry name" value="Immunoglobulins"/>
    <property type="match status" value="2"/>
</dbReference>
<dbReference type="PROSITE" id="PS00149">
    <property type="entry name" value="SULFATASE_2"/>
    <property type="match status" value="1"/>
</dbReference>
<reference evidence="8 9" key="1">
    <citation type="submission" date="2021-06" db="EMBL/GenBank/DDBJ databases">
        <title>Complete genome of Haloferula helveola possessing various polysaccharide degrading enzymes.</title>
        <authorList>
            <person name="Takami H."/>
            <person name="Huang C."/>
            <person name="Hamasaki K."/>
        </authorList>
    </citation>
    <scope>NUCLEOTIDE SEQUENCE [LARGE SCALE GENOMIC DNA]</scope>
    <source>
        <strain evidence="8 9">CN-1</strain>
    </source>
</reference>
<dbReference type="InterPro" id="IPR050738">
    <property type="entry name" value="Sulfatase"/>
</dbReference>
<evidence type="ECO:0000256" key="5">
    <source>
        <dbReference type="SAM" id="MobiDB-lite"/>
    </source>
</evidence>
<evidence type="ECO:0000256" key="4">
    <source>
        <dbReference type="ARBA" id="ARBA00022837"/>
    </source>
</evidence>
<dbReference type="Pfam" id="PF00884">
    <property type="entry name" value="Sulfatase"/>
    <property type="match status" value="1"/>
</dbReference>
<organism evidence="8 9">
    <name type="scientific">Haloferula helveola</name>
    <dbReference type="NCBI Taxonomy" id="490095"/>
    <lineage>
        <taxon>Bacteria</taxon>
        <taxon>Pseudomonadati</taxon>
        <taxon>Verrucomicrobiota</taxon>
        <taxon>Verrucomicrobiia</taxon>
        <taxon>Verrucomicrobiales</taxon>
        <taxon>Verrucomicrobiaceae</taxon>
        <taxon>Haloferula</taxon>
    </lineage>
</organism>
<name>A0ABM7R7T6_9BACT</name>
<evidence type="ECO:0000256" key="1">
    <source>
        <dbReference type="ARBA" id="ARBA00008779"/>
    </source>
</evidence>
<evidence type="ECO:0000256" key="6">
    <source>
        <dbReference type="SAM" id="SignalP"/>
    </source>
</evidence>
<keyword evidence="6" id="KW-0732">Signal</keyword>
<dbReference type="PANTHER" id="PTHR42693">
    <property type="entry name" value="ARYLSULFATASE FAMILY MEMBER"/>
    <property type="match status" value="1"/>
</dbReference>
<dbReference type="InterPro" id="IPR024607">
    <property type="entry name" value="Sulfatase_CS"/>
</dbReference>
<feature type="signal peptide" evidence="6">
    <location>
        <begin position="1"/>
        <end position="18"/>
    </location>
</feature>
<dbReference type="Gene3D" id="3.30.1120.10">
    <property type="match status" value="1"/>
</dbReference>
<comment type="similarity">
    <text evidence="1">Belongs to the sulfatase family.</text>
</comment>
<dbReference type="Pfam" id="PF13385">
    <property type="entry name" value="Laminin_G_3"/>
    <property type="match status" value="1"/>
</dbReference>
<evidence type="ECO:0000256" key="3">
    <source>
        <dbReference type="ARBA" id="ARBA00022801"/>
    </source>
</evidence>
<dbReference type="SUPFAM" id="SSF49899">
    <property type="entry name" value="Concanavalin A-like lectins/glucanases"/>
    <property type="match status" value="1"/>
</dbReference>
<dbReference type="RefSeq" id="WP_338688825.1">
    <property type="nucleotide sequence ID" value="NZ_AP024702.1"/>
</dbReference>
<dbReference type="InterPro" id="IPR013320">
    <property type="entry name" value="ConA-like_dom_sf"/>
</dbReference>
<dbReference type="EMBL" id="AP024702">
    <property type="protein sequence ID" value="BCX46903.1"/>
    <property type="molecule type" value="Genomic_DNA"/>
</dbReference>
<proteinExistence type="inferred from homology"/>
<accession>A0ABM7R7T6</accession>
<evidence type="ECO:0000256" key="2">
    <source>
        <dbReference type="ARBA" id="ARBA00022723"/>
    </source>
</evidence>
<evidence type="ECO:0000313" key="9">
    <source>
        <dbReference type="Proteomes" id="UP001374893"/>
    </source>
</evidence>
<dbReference type="Proteomes" id="UP001374893">
    <property type="component" value="Chromosome"/>
</dbReference>
<dbReference type="InterPro" id="IPR017850">
    <property type="entry name" value="Alkaline_phosphatase_core_sf"/>
</dbReference>
<feature type="domain" description="Sulfatase N-terminal" evidence="7">
    <location>
        <begin position="27"/>
        <end position="386"/>
    </location>
</feature>
<protein>
    <submittedName>
        <fullName evidence="8">Pilus assembly protein pilY</fullName>
    </submittedName>
</protein>
<dbReference type="PANTHER" id="PTHR42693:SF53">
    <property type="entry name" value="ENDO-4-O-SULFATASE"/>
    <property type="match status" value="1"/>
</dbReference>
<gene>
    <name evidence="8" type="ORF">HAHE_08110</name>
</gene>
<keyword evidence="4" id="KW-0106">Calcium</keyword>
<dbReference type="SUPFAM" id="SSF53649">
    <property type="entry name" value="Alkaline phosphatase-like"/>
    <property type="match status" value="1"/>
</dbReference>
<evidence type="ECO:0000259" key="7">
    <source>
        <dbReference type="Pfam" id="PF00884"/>
    </source>
</evidence>
<sequence>MPLPSVALLAALALPALASFPEPPERPNFIVILMDDWGYNDIGCYTYPDKTDYYPNAGPAPNFPQTDPDIPAPNLARTLTPRLDQMADQGIRFTSYYSCARNCTPARASLVTGCYAPRVDMPDVINPNTNFGLNTTEITIAEILKTQGYATGMVGKWHLGYNPGQLRASQYLPIRHGFDSWLGIPYSNDMFQVENFLIEDETPVLTMGTGWANAGDNQHTINWRYTERALQFIEDHQAGPFFLYLAHSMPHVPTWPSLTTFTNADGTTWPQFAGASGHGYYYDIVMEIDHSMGRILDRLETLGIDDRTMVIFTSDNGPWLSKAGIDLDDVAVGSAYPLRESKSTTLEGGPRVPCIVRWPGMIPAGQVTDEVAGHIDLLPTLARLAGTEAPTDRVIDGKDIWPVLAGQPGAASPHSELYYYSGNTMHGVRQGPWKFRRPNATTRQLYHLDNDIQERDNEFANEPVLAAELEALIDSFETGLKAGERLHGNYSDQEIVIDTTRLTLVEGGSASFQVKLAQAPAGTVGVSVAPVFGDDGIVVSSGADLEFDAATWDTWQTVTVSAEEDTDTLDRGVMLRCSSTSFQPVREVFAFATDNDAVPQVEVALVWPRIPSSRIAGTDVLLHAEASAAVNTIEDPPGTTYLWSQPGGPGSVTFSDSTSPATGISFPLDGAYTIGLTASYPGAGSGAVSFDIEVGATSVITPAATIAHAADADPGGGPTWEDSLGDSARDWSLAPGVTRTTTDPAPSLPGLDAAYDFGGGSIPAGGRSLHLDAFSTGSATIDLWLRPDDLLAAGQQVIWETGGDIGASFTRQGSTVSFAVDDGGSSTATGAVAAATLAAATGSDGFIHLAGVIDLAGDVIRLYLNGTEAATAPIPAVNDWCGTSYSGLATIADSVGSETTADGHLGGNDLLGGGPWTTFDGQIASIGFYDRVLSPAEVGDLFSATATGGVGPQVDAGPDRSIAFTATALLSGSASDDGRPGPGPTTEWTKAEGPGIATIADPSSAATSATFSLPGLHRMRLFADDTQVRVYDDAEVSVAPLTYAEWASGIAFGPGEDGPLDNPDGDERVNLWEWTFGLNPLSPDPPEAGLDVRSEPISGGIRMIFEFTKPRDRQPSIVFQESAALDQWDDITTPTPVVTNVSATHEHWSFTYDIPDSVPRLFLRAKVTE</sequence>
<dbReference type="InterPro" id="IPR013783">
    <property type="entry name" value="Ig-like_fold"/>
</dbReference>
<dbReference type="InterPro" id="IPR000917">
    <property type="entry name" value="Sulfatase_N"/>
</dbReference>